<dbReference type="PANTHER" id="PTHR43194">
    <property type="entry name" value="HYDROLASE ALPHA/BETA FOLD FAMILY"/>
    <property type="match status" value="1"/>
</dbReference>
<dbReference type="RefSeq" id="WP_202244299.1">
    <property type="nucleotide sequence ID" value="NZ_JAESIY010000005.1"/>
</dbReference>
<protein>
    <submittedName>
        <fullName evidence="2">Alpha/beta hydrolase</fullName>
    </submittedName>
</protein>
<reference evidence="2" key="1">
    <citation type="submission" date="2021-01" db="EMBL/GenBank/DDBJ databases">
        <title>Fulvivirga kasyanovii gen. nov., sp nov., a novel member of the phylum Bacteroidetes isolated from seawater in a mussel farm.</title>
        <authorList>
            <person name="Zhao L.-H."/>
            <person name="Wang Z.-J."/>
        </authorList>
    </citation>
    <scope>NUCLEOTIDE SEQUENCE</scope>
    <source>
        <strain evidence="2">2943</strain>
    </source>
</reference>
<dbReference type="AlphaFoldDB" id="A0A937F500"/>
<dbReference type="Gene3D" id="3.40.50.1820">
    <property type="entry name" value="alpha/beta hydrolase"/>
    <property type="match status" value="1"/>
</dbReference>
<keyword evidence="2" id="KW-0378">Hydrolase</keyword>
<evidence type="ECO:0000313" key="2">
    <source>
        <dbReference type="EMBL" id="MBL3656507.1"/>
    </source>
</evidence>
<accession>A0A937F500</accession>
<evidence type="ECO:0000313" key="3">
    <source>
        <dbReference type="Proteomes" id="UP000659388"/>
    </source>
</evidence>
<dbReference type="PANTHER" id="PTHR43194:SF2">
    <property type="entry name" value="PEROXISOMAL MEMBRANE PROTEIN LPX1"/>
    <property type="match status" value="1"/>
</dbReference>
<comment type="caution">
    <text evidence="2">The sequence shown here is derived from an EMBL/GenBank/DDBJ whole genome shotgun (WGS) entry which is preliminary data.</text>
</comment>
<evidence type="ECO:0000259" key="1">
    <source>
        <dbReference type="Pfam" id="PF00561"/>
    </source>
</evidence>
<dbReference type="InterPro" id="IPR029058">
    <property type="entry name" value="AB_hydrolase_fold"/>
</dbReference>
<sequence length="281" mass="31878">MSKKKKIKHPLPIKIIGWLFPKVEKLAPSIAKRWFVHIFFSPVRFKVPYGEQDARIEAKKGTLEYNGNKIQYYIWGEGKPVLFCHGWMGRGTQFRKFIPVFNNAGYQVVSFDAKAHGLSEGKKSHLMEFADITIMMHEEFGPFEMIVGHSLGGVAALHAIHQGVEASKLVMISSPTLKGKIIEPFKKSIKASEGSKLYLENYVQKKYGQPFETYDAVYIAQSLRPIDILLIHDEDDNEVDLSNSTGFMDVYPQAKRVTTKGLGHTRILKDDQVIEAVLKHL</sequence>
<organism evidence="2 3">
    <name type="scientific">Fulvivirga sediminis</name>
    <dbReference type="NCBI Taxonomy" id="2803949"/>
    <lineage>
        <taxon>Bacteria</taxon>
        <taxon>Pseudomonadati</taxon>
        <taxon>Bacteroidota</taxon>
        <taxon>Cytophagia</taxon>
        <taxon>Cytophagales</taxon>
        <taxon>Fulvivirgaceae</taxon>
        <taxon>Fulvivirga</taxon>
    </lineage>
</organism>
<dbReference type="InterPro" id="IPR000073">
    <property type="entry name" value="AB_hydrolase_1"/>
</dbReference>
<dbReference type="Proteomes" id="UP000659388">
    <property type="component" value="Unassembled WGS sequence"/>
</dbReference>
<dbReference type="SUPFAM" id="SSF53474">
    <property type="entry name" value="alpha/beta-Hydrolases"/>
    <property type="match status" value="1"/>
</dbReference>
<keyword evidence="3" id="KW-1185">Reference proteome</keyword>
<feature type="domain" description="AB hydrolase-1" evidence="1">
    <location>
        <begin position="79"/>
        <end position="263"/>
    </location>
</feature>
<dbReference type="EMBL" id="JAESIY010000005">
    <property type="protein sequence ID" value="MBL3656507.1"/>
    <property type="molecule type" value="Genomic_DNA"/>
</dbReference>
<dbReference type="GO" id="GO:0016787">
    <property type="term" value="F:hydrolase activity"/>
    <property type="evidence" value="ECO:0007669"/>
    <property type="project" value="UniProtKB-KW"/>
</dbReference>
<gene>
    <name evidence="2" type="ORF">JL102_10220</name>
</gene>
<dbReference type="InterPro" id="IPR050228">
    <property type="entry name" value="Carboxylesterase_BioH"/>
</dbReference>
<name>A0A937F500_9BACT</name>
<dbReference type="Pfam" id="PF00561">
    <property type="entry name" value="Abhydrolase_1"/>
    <property type="match status" value="1"/>
</dbReference>
<proteinExistence type="predicted"/>